<gene>
    <name evidence="3" type="ORF">J34TS1_36900</name>
</gene>
<dbReference type="Proteomes" id="UP000682811">
    <property type="component" value="Unassembled WGS sequence"/>
</dbReference>
<protein>
    <recommendedName>
        <fullName evidence="2">DUF5643 domain-containing protein</fullName>
    </recommendedName>
</protein>
<dbReference type="Pfam" id="PF18705">
    <property type="entry name" value="DUF5643"/>
    <property type="match status" value="1"/>
</dbReference>
<reference evidence="3 4" key="1">
    <citation type="submission" date="2021-03" db="EMBL/GenBank/DDBJ databases">
        <title>Antimicrobial resistance genes in bacteria isolated from Japanese honey, and their potential for conferring macrolide and lincosamide resistance in the American foulbrood pathogen Paenibacillus larvae.</title>
        <authorList>
            <person name="Okamoto M."/>
            <person name="Kumagai M."/>
            <person name="Kanamori H."/>
            <person name="Takamatsu D."/>
        </authorList>
    </citation>
    <scope>NUCLEOTIDE SEQUENCE [LARGE SCALE GENOMIC DNA]</scope>
    <source>
        <strain evidence="3 4">J34TS1</strain>
    </source>
</reference>
<feature type="domain" description="DUF5643" evidence="2">
    <location>
        <begin position="194"/>
        <end position="291"/>
    </location>
</feature>
<dbReference type="InterPro" id="IPR040680">
    <property type="entry name" value="DUF5643"/>
</dbReference>
<dbReference type="AlphaFoldDB" id="A0A920CS51"/>
<evidence type="ECO:0000259" key="2">
    <source>
        <dbReference type="Pfam" id="PF18705"/>
    </source>
</evidence>
<dbReference type="RefSeq" id="WP_212979522.1">
    <property type="nucleotide sequence ID" value="NZ_AP025343.1"/>
</dbReference>
<keyword evidence="1" id="KW-0732">Signal</keyword>
<sequence length="324" mass="35127">MNTIYKVMSTTVMIGSILGVTVCGGAHAAPVNAIQSVSASVQPKHNTIQSETHQNISLGISGVIYDGNALRFEVVRKGTGLSGRITDSKWDEQKQEVIREKGAISSVELFINGVSANTYGGSELWKRPAISFRTADSSPDKALFSMADATYLGEQASLKALPEQFNLTAKIKLEGVNDPYTLNVPVQKNAGKTIQLKPNLTKKSGDVAMTLKKASMTSYSTRMQLIVKGQKPGSAMLYDFLDDQGNLIERLGGERGTDENGAKGMMYYDFLLDTQGKDIKSITIKPSKPVFAEPGAATGQFKLDDKGEVVKEYIKDLEMTVQVK</sequence>
<accession>A0A920CS51</accession>
<organism evidence="3 4">
    <name type="scientific">Paenibacillus azoreducens</name>
    <dbReference type="NCBI Taxonomy" id="116718"/>
    <lineage>
        <taxon>Bacteria</taxon>
        <taxon>Bacillati</taxon>
        <taxon>Bacillota</taxon>
        <taxon>Bacilli</taxon>
        <taxon>Bacillales</taxon>
        <taxon>Paenibacillaceae</taxon>
        <taxon>Paenibacillus</taxon>
    </lineage>
</organism>
<name>A0A920CS51_9BACL</name>
<feature type="chain" id="PRO_5038101187" description="DUF5643 domain-containing protein" evidence="1">
    <location>
        <begin position="29"/>
        <end position="324"/>
    </location>
</feature>
<feature type="signal peptide" evidence="1">
    <location>
        <begin position="1"/>
        <end position="28"/>
    </location>
</feature>
<evidence type="ECO:0000313" key="3">
    <source>
        <dbReference type="EMBL" id="GIO48925.1"/>
    </source>
</evidence>
<comment type="caution">
    <text evidence="3">The sequence shown here is derived from an EMBL/GenBank/DDBJ whole genome shotgun (WGS) entry which is preliminary data.</text>
</comment>
<keyword evidence="4" id="KW-1185">Reference proteome</keyword>
<evidence type="ECO:0000313" key="4">
    <source>
        <dbReference type="Proteomes" id="UP000682811"/>
    </source>
</evidence>
<dbReference type="EMBL" id="BORT01000017">
    <property type="protein sequence ID" value="GIO48925.1"/>
    <property type="molecule type" value="Genomic_DNA"/>
</dbReference>
<evidence type="ECO:0000256" key="1">
    <source>
        <dbReference type="SAM" id="SignalP"/>
    </source>
</evidence>
<proteinExistence type="predicted"/>